<evidence type="ECO:0000256" key="8">
    <source>
        <dbReference type="ARBA" id="ARBA00051722"/>
    </source>
</evidence>
<dbReference type="GO" id="GO:0110032">
    <property type="term" value="P:positive regulation of G2/MI transition of meiotic cell cycle"/>
    <property type="evidence" value="ECO:0007669"/>
    <property type="project" value="TreeGrafter"/>
</dbReference>
<feature type="region of interest" description="Disordered" evidence="10">
    <location>
        <begin position="299"/>
        <end position="373"/>
    </location>
</feature>
<evidence type="ECO:0000256" key="9">
    <source>
        <dbReference type="ARBA" id="ARBA00067190"/>
    </source>
</evidence>
<accession>A0A9P6ER12</accession>
<name>A0A9P6ER12_9AGAR</name>
<dbReference type="GO" id="GO:0005737">
    <property type="term" value="C:cytoplasm"/>
    <property type="evidence" value="ECO:0007669"/>
    <property type="project" value="TreeGrafter"/>
</dbReference>
<comment type="caution">
    <text evidence="12">The sequence shown here is derived from an EMBL/GenBank/DDBJ whole genome shotgun (WGS) entry which is preliminary data.</text>
</comment>
<keyword evidence="5" id="KW-0378">Hydrolase</keyword>
<dbReference type="FunFam" id="3.40.250.10:FF:000021">
    <property type="entry name" value="M-phase inducer phosphatase cdc-25.2"/>
    <property type="match status" value="1"/>
</dbReference>
<dbReference type="Proteomes" id="UP000807306">
    <property type="component" value="Unassembled WGS sequence"/>
</dbReference>
<evidence type="ECO:0000313" key="13">
    <source>
        <dbReference type="Proteomes" id="UP000807306"/>
    </source>
</evidence>
<comment type="similarity">
    <text evidence="1">Belongs to the MPI phosphatase family.</text>
</comment>
<dbReference type="GO" id="GO:0000086">
    <property type="term" value="P:G2/M transition of mitotic cell cycle"/>
    <property type="evidence" value="ECO:0007669"/>
    <property type="project" value="TreeGrafter"/>
</dbReference>
<feature type="region of interest" description="Disordered" evidence="10">
    <location>
        <begin position="132"/>
        <end position="154"/>
    </location>
</feature>
<evidence type="ECO:0000259" key="11">
    <source>
        <dbReference type="PROSITE" id="PS50206"/>
    </source>
</evidence>
<reference evidence="12" key="1">
    <citation type="submission" date="2020-11" db="EMBL/GenBank/DDBJ databases">
        <authorList>
            <consortium name="DOE Joint Genome Institute"/>
            <person name="Ahrendt S."/>
            <person name="Riley R."/>
            <person name="Andreopoulos W."/>
            <person name="Labutti K."/>
            <person name="Pangilinan J."/>
            <person name="Ruiz-Duenas F.J."/>
            <person name="Barrasa J.M."/>
            <person name="Sanchez-Garcia M."/>
            <person name="Camarero S."/>
            <person name="Miyauchi S."/>
            <person name="Serrano A."/>
            <person name="Linde D."/>
            <person name="Babiker R."/>
            <person name="Drula E."/>
            <person name="Ayuso-Fernandez I."/>
            <person name="Pacheco R."/>
            <person name="Padilla G."/>
            <person name="Ferreira P."/>
            <person name="Barriuso J."/>
            <person name="Kellner H."/>
            <person name="Castanera R."/>
            <person name="Alfaro M."/>
            <person name="Ramirez L."/>
            <person name="Pisabarro A.G."/>
            <person name="Kuo A."/>
            <person name="Tritt A."/>
            <person name="Lipzen A."/>
            <person name="He G."/>
            <person name="Yan M."/>
            <person name="Ng V."/>
            <person name="Cullen D."/>
            <person name="Martin F."/>
            <person name="Rosso M.-N."/>
            <person name="Henrissat B."/>
            <person name="Hibbett D."/>
            <person name="Martinez A.T."/>
            <person name="Grigoriev I.V."/>
        </authorList>
    </citation>
    <scope>NUCLEOTIDE SEQUENCE</scope>
    <source>
        <strain evidence="12">CBS 506.95</strain>
    </source>
</reference>
<evidence type="ECO:0000256" key="6">
    <source>
        <dbReference type="ARBA" id="ARBA00022912"/>
    </source>
</evidence>
<feature type="compositionally biased region" description="Basic and acidic residues" evidence="10">
    <location>
        <begin position="323"/>
        <end position="334"/>
    </location>
</feature>
<dbReference type="GO" id="GO:0051301">
    <property type="term" value="P:cell division"/>
    <property type="evidence" value="ECO:0007669"/>
    <property type="project" value="UniProtKB-KW"/>
</dbReference>
<keyword evidence="13" id="KW-1185">Reference proteome</keyword>
<dbReference type="PROSITE" id="PS50206">
    <property type="entry name" value="RHODANESE_3"/>
    <property type="match status" value="1"/>
</dbReference>
<feature type="region of interest" description="Disordered" evidence="10">
    <location>
        <begin position="1"/>
        <end position="70"/>
    </location>
</feature>
<protein>
    <recommendedName>
        <fullName evidence="9">M-phase inducer phosphatase</fullName>
        <ecNumber evidence="2">3.1.3.48</ecNumber>
    </recommendedName>
</protein>
<dbReference type="InterPro" id="IPR036873">
    <property type="entry name" value="Rhodanese-like_dom_sf"/>
</dbReference>
<dbReference type="PANTHER" id="PTHR10828:SF17">
    <property type="entry name" value="PROTEIN-TYROSINE-PHOSPHATASE"/>
    <property type="match status" value="1"/>
</dbReference>
<dbReference type="PANTHER" id="PTHR10828">
    <property type="entry name" value="M-PHASE INDUCER PHOSPHATASE DUAL SPECIFICITY PHOSPHATASE CDC25"/>
    <property type="match status" value="1"/>
</dbReference>
<comment type="catalytic activity">
    <reaction evidence="8">
        <text>O-phospho-L-tyrosyl-[protein] + H2O = L-tyrosyl-[protein] + phosphate</text>
        <dbReference type="Rhea" id="RHEA:10684"/>
        <dbReference type="Rhea" id="RHEA-COMP:10136"/>
        <dbReference type="Rhea" id="RHEA-COMP:20101"/>
        <dbReference type="ChEBI" id="CHEBI:15377"/>
        <dbReference type="ChEBI" id="CHEBI:43474"/>
        <dbReference type="ChEBI" id="CHEBI:46858"/>
        <dbReference type="ChEBI" id="CHEBI:61978"/>
        <dbReference type="EC" id="3.1.3.48"/>
    </reaction>
</comment>
<feature type="region of interest" description="Disordered" evidence="10">
    <location>
        <begin position="229"/>
        <end position="249"/>
    </location>
</feature>
<evidence type="ECO:0000256" key="2">
    <source>
        <dbReference type="ARBA" id="ARBA00013064"/>
    </source>
</evidence>
<dbReference type="GO" id="GO:0004725">
    <property type="term" value="F:protein tyrosine phosphatase activity"/>
    <property type="evidence" value="ECO:0007669"/>
    <property type="project" value="UniProtKB-EC"/>
</dbReference>
<dbReference type="CDD" id="cd01530">
    <property type="entry name" value="Cdc25"/>
    <property type="match status" value="1"/>
</dbReference>
<feature type="compositionally biased region" description="Acidic residues" evidence="10">
    <location>
        <begin position="443"/>
        <end position="453"/>
    </location>
</feature>
<dbReference type="EMBL" id="MU157828">
    <property type="protein sequence ID" value="KAF9533474.1"/>
    <property type="molecule type" value="Genomic_DNA"/>
</dbReference>
<keyword evidence="4" id="KW-0498">Mitosis</keyword>
<evidence type="ECO:0000256" key="3">
    <source>
        <dbReference type="ARBA" id="ARBA00022618"/>
    </source>
</evidence>
<evidence type="ECO:0000256" key="4">
    <source>
        <dbReference type="ARBA" id="ARBA00022776"/>
    </source>
</evidence>
<dbReference type="EC" id="3.1.3.48" evidence="2"/>
<evidence type="ECO:0000256" key="5">
    <source>
        <dbReference type="ARBA" id="ARBA00022801"/>
    </source>
</evidence>
<proteinExistence type="inferred from homology"/>
<feature type="region of interest" description="Disordered" evidence="10">
    <location>
        <begin position="439"/>
        <end position="468"/>
    </location>
</feature>
<feature type="region of interest" description="Disordered" evidence="10">
    <location>
        <begin position="774"/>
        <end position="810"/>
    </location>
</feature>
<dbReference type="PRINTS" id="PR00716">
    <property type="entry name" value="MPIPHPHTASE"/>
</dbReference>
<keyword evidence="6" id="KW-0904">Protein phosphatase</keyword>
<evidence type="ECO:0000313" key="12">
    <source>
        <dbReference type="EMBL" id="KAF9533474.1"/>
    </source>
</evidence>
<dbReference type="InterPro" id="IPR001307">
    <property type="entry name" value="Thiosulphate_STrfase_CS"/>
</dbReference>
<keyword evidence="7" id="KW-0131">Cell cycle</keyword>
<feature type="compositionally biased region" description="Acidic residues" evidence="10">
    <location>
        <begin position="777"/>
        <end position="787"/>
    </location>
</feature>
<evidence type="ECO:0000256" key="1">
    <source>
        <dbReference type="ARBA" id="ARBA00011065"/>
    </source>
</evidence>
<evidence type="ECO:0000256" key="7">
    <source>
        <dbReference type="ARBA" id="ARBA00023306"/>
    </source>
</evidence>
<organism evidence="12 13">
    <name type="scientific">Crepidotus variabilis</name>
    <dbReference type="NCBI Taxonomy" id="179855"/>
    <lineage>
        <taxon>Eukaryota</taxon>
        <taxon>Fungi</taxon>
        <taxon>Dikarya</taxon>
        <taxon>Basidiomycota</taxon>
        <taxon>Agaricomycotina</taxon>
        <taxon>Agaricomycetes</taxon>
        <taxon>Agaricomycetidae</taxon>
        <taxon>Agaricales</taxon>
        <taxon>Agaricineae</taxon>
        <taxon>Crepidotaceae</taxon>
        <taxon>Crepidotus</taxon>
    </lineage>
</organism>
<sequence length="830" mass="90036">MCIATTRPPSNSVYQPFSMNHHRPGPSNHRKRPSDSDITPTFRPSLPPPVLHRLTDTSSRNSYHKRQKRSLPDNMAFFSTTTATRNLNDSGAFLAAPSRLSRKKSSHKLFLNGDIDLSSDLEISFASNVSLNSPPREQVSLPSDAMDISPVPVSKPTSSRFNLLDIASRPSRPRAFTSGPRLFGQDISNNGGLMPSPQLNPTSSAASVKGSIRSNAKKIARSALPFEWMATPEPTPEPSSPADDAMDVDVSYYNNDPAPAPVTAQVAPLAPSPLAFSPIPHSAAPTVTEFNNMFYNSLSPRRSFDSPSARIPKKPRRSLSPESARKTKLQREEESSPALPLSPSDAKLDRMAAKATSSKPGLQGLGAPSASFLKRPRRPVLSAMVQPGDHMNSAYPILSPLDSASSQEDGQRKSASNPRGAVQPRRAFSALLPPGSYLVPEHDEAESSFDAEGPDMSSPAQAYSKRQQVKTIRRCDGTEDFRPLTGVTALAMKESSPSSKLMAAQGLPGFGDNEKHGKILPCHRVTEDGLMRVKPDTVNELLDGRYDNQIVAYQIIDCRFDYEYNGGHIPGAVNINSTSGVEQLLLGSSLAKPRPSVSGDSAKKTILIFHCEFSAKRAPTFAKHLRAKDRAANHHAYPKIHYPEVYILEGGYCQYFKESGSRCDPPAYVQMDDPNHATARQQDLDQFRKAKFGRHKSYAYGDGKSLPFGQQVQPQVKRNTVPAGPPSMFTAAGNVARSRRSGSGSSSAAGGLVVANPLERASSLMTLMEDHGNTTQEADDTDVETDIGDSPCPPPTKATMLKGKGGMKMPLPRQMVRSETYGPSRMSYGM</sequence>
<dbReference type="GO" id="GO:0005634">
    <property type="term" value="C:nucleus"/>
    <property type="evidence" value="ECO:0007669"/>
    <property type="project" value="TreeGrafter"/>
</dbReference>
<dbReference type="PROSITE" id="PS00380">
    <property type="entry name" value="RHODANESE_1"/>
    <property type="match status" value="1"/>
</dbReference>
<dbReference type="Gene3D" id="3.40.250.10">
    <property type="entry name" value="Rhodanese-like domain"/>
    <property type="match status" value="1"/>
</dbReference>
<dbReference type="GO" id="GO:0010971">
    <property type="term" value="P:positive regulation of G2/M transition of mitotic cell cycle"/>
    <property type="evidence" value="ECO:0007669"/>
    <property type="project" value="TreeGrafter"/>
</dbReference>
<dbReference type="Pfam" id="PF00581">
    <property type="entry name" value="Rhodanese"/>
    <property type="match status" value="1"/>
</dbReference>
<feature type="domain" description="Rhodanese" evidence="11">
    <location>
        <begin position="549"/>
        <end position="664"/>
    </location>
</feature>
<feature type="region of interest" description="Disordered" evidence="10">
    <location>
        <begin position="387"/>
        <end position="426"/>
    </location>
</feature>
<dbReference type="SMART" id="SM00450">
    <property type="entry name" value="RHOD"/>
    <property type="match status" value="1"/>
</dbReference>
<dbReference type="InterPro" id="IPR001763">
    <property type="entry name" value="Rhodanese-like_dom"/>
</dbReference>
<gene>
    <name evidence="12" type="ORF">CPB83DRAFT_889977</name>
</gene>
<dbReference type="AlphaFoldDB" id="A0A9P6ER12"/>
<feature type="compositionally biased region" description="Polar residues" evidence="10">
    <location>
        <begin position="7"/>
        <end position="18"/>
    </location>
</feature>
<dbReference type="SUPFAM" id="SSF52821">
    <property type="entry name" value="Rhodanese/Cell cycle control phosphatase"/>
    <property type="match status" value="1"/>
</dbReference>
<feature type="compositionally biased region" description="Polar residues" evidence="10">
    <location>
        <begin position="402"/>
        <end position="417"/>
    </location>
</feature>
<dbReference type="GO" id="GO:0004792">
    <property type="term" value="F:thiosulfate-cyanide sulfurtransferase activity"/>
    <property type="evidence" value="ECO:0007669"/>
    <property type="project" value="InterPro"/>
</dbReference>
<feature type="compositionally biased region" description="Basic residues" evidence="10">
    <location>
        <begin position="20"/>
        <end position="32"/>
    </location>
</feature>
<keyword evidence="3" id="KW-0132">Cell division</keyword>
<dbReference type="InterPro" id="IPR000751">
    <property type="entry name" value="MPI_Phosphatase"/>
</dbReference>
<evidence type="ECO:0000256" key="10">
    <source>
        <dbReference type="SAM" id="MobiDB-lite"/>
    </source>
</evidence>
<dbReference type="OrthoDB" id="26523at2759"/>